<dbReference type="PROSITE" id="PS51257">
    <property type="entry name" value="PROKAR_LIPOPROTEIN"/>
    <property type="match status" value="1"/>
</dbReference>
<proteinExistence type="predicted"/>
<dbReference type="OrthoDB" id="5514409at2"/>
<dbReference type="RefSeq" id="WP_141850103.1">
    <property type="nucleotide sequence ID" value="NZ_BAAAPR010000019.1"/>
</dbReference>
<dbReference type="Gene3D" id="2.60.40.1120">
    <property type="entry name" value="Carboxypeptidase-like, regulatory domain"/>
    <property type="match status" value="1"/>
</dbReference>
<reference evidence="2 3" key="1">
    <citation type="submission" date="2019-06" db="EMBL/GenBank/DDBJ databases">
        <title>Sequencing the genomes of 1000 actinobacteria strains.</title>
        <authorList>
            <person name="Klenk H.-P."/>
        </authorList>
    </citation>
    <scope>NUCLEOTIDE SEQUENCE [LARGE SCALE GENOMIC DNA]</scope>
    <source>
        <strain evidence="2 3">DSM 18607</strain>
    </source>
</reference>
<comment type="caution">
    <text evidence="2">The sequence shown here is derived from an EMBL/GenBank/DDBJ whole genome shotgun (WGS) entry which is preliminary data.</text>
</comment>
<evidence type="ECO:0000313" key="3">
    <source>
        <dbReference type="Proteomes" id="UP000317893"/>
    </source>
</evidence>
<protein>
    <submittedName>
        <fullName evidence="2">Carboxypeptidase family protein</fullName>
    </submittedName>
</protein>
<dbReference type="InterPro" id="IPR008969">
    <property type="entry name" value="CarboxyPept-like_regulatory"/>
</dbReference>
<dbReference type="Pfam" id="PF13620">
    <property type="entry name" value="CarboxypepD_reg"/>
    <property type="match status" value="1"/>
</dbReference>
<keyword evidence="2" id="KW-0378">Hydrolase</keyword>
<gene>
    <name evidence="2" type="ORF">FB458_4099</name>
</gene>
<keyword evidence="2" id="KW-0121">Carboxypeptidase</keyword>
<dbReference type="EMBL" id="VFMN01000001">
    <property type="protein sequence ID" value="TQJ10955.1"/>
    <property type="molecule type" value="Genomic_DNA"/>
</dbReference>
<feature type="signal peptide" evidence="1">
    <location>
        <begin position="1"/>
        <end position="25"/>
    </location>
</feature>
<evidence type="ECO:0000313" key="2">
    <source>
        <dbReference type="EMBL" id="TQJ10955.1"/>
    </source>
</evidence>
<dbReference type="SUPFAM" id="SSF49464">
    <property type="entry name" value="Carboxypeptidase regulatory domain-like"/>
    <property type="match status" value="1"/>
</dbReference>
<name>A0A542E6J3_9MICO</name>
<dbReference type="AlphaFoldDB" id="A0A542E6J3"/>
<sequence>MNHPLRATTALLLLLLAACGSASTAGTVAGPDGASAGPLDAGSRAAPPFGGHVTDAAGAPVAGVLVEATSLDRPLKPVPEKAVLTDGEGRYEWYGLAPGRYRLQVSLGARSGSAEATTAPGGSVEIDLVVR</sequence>
<dbReference type="Proteomes" id="UP000317893">
    <property type="component" value="Unassembled WGS sequence"/>
</dbReference>
<dbReference type="GO" id="GO:0004180">
    <property type="term" value="F:carboxypeptidase activity"/>
    <property type="evidence" value="ECO:0007669"/>
    <property type="project" value="UniProtKB-KW"/>
</dbReference>
<keyword evidence="1" id="KW-0732">Signal</keyword>
<keyword evidence="2" id="KW-0645">Protease</keyword>
<accession>A0A542E6J3</accession>
<keyword evidence="3" id="KW-1185">Reference proteome</keyword>
<feature type="chain" id="PRO_5038406492" evidence="1">
    <location>
        <begin position="26"/>
        <end position="131"/>
    </location>
</feature>
<organism evidence="2 3">
    <name type="scientific">Lapillicoccus jejuensis</name>
    <dbReference type="NCBI Taxonomy" id="402171"/>
    <lineage>
        <taxon>Bacteria</taxon>
        <taxon>Bacillati</taxon>
        <taxon>Actinomycetota</taxon>
        <taxon>Actinomycetes</taxon>
        <taxon>Micrococcales</taxon>
        <taxon>Intrasporangiaceae</taxon>
        <taxon>Lapillicoccus</taxon>
    </lineage>
</organism>
<evidence type="ECO:0000256" key="1">
    <source>
        <dbReference type="SAM" id="SignalP"/>
    </source>
</evidence>